<dbReference type="GO" id="GO:0047134">
    <property type="term" value="F:protein-disulfide reductase [NAD(P)H] activity"/>
    <property type="evidence" value="ECO:0007669"/>
    <property type="project" value="TreeGrafter"/>
</dbReference>
<dbReference type="InterPro" id="IPR003482">
    <property type="entry name" value="Whib"/>
</dbReference>
<dbReference type="HAMAP" id="MF_01479">
    <property type="entry name" value="WhiB"/>
    <property type="match status" value="1"/>
</dbReference>
<feature type="binding site" evidence="11">
    <location>
        <position position="39"/>
    </location>
    <ligand>
        <name>[4Fe-4S] cluster</name>
        <dbReference type="ChEBI" id="CHEBI:49883"/>
    </ligand>
</feature>
<keyword evidence="4 11" id="KW-0479">Metal-binding</keyword>
<dbReference type="PANTHER" id="PTHR38839:SF6">
    <property type="entry name" value="TRANSCRIPTIONAL REGULATOR WHIB1"/>
    <property type="match status" value="1"/>
</dbReference>
<dbReference type="PROSITE" id="PS51674">
    <property type="entry name" value="4FE4S_WBL"/>
    <property type="match status" value="1"/>
</dbReference>
<keyword evidence="6 11" id="KW-0411">Iron-sulfur</keyword>
<evidence type="ECO:0000256" key="10">
    <source>
        <dbReference type="ARBA" id="ARBA00023163"/>
    </source>
</evidence>
<evidence type="ECO:0000256" key="6">
    <source>
        <dbReference type="ARBA" id="ARBA00023014"/>
    </source>
</evidence>
<organism evidence="13 14">
    <name type="scientific">Streptomyces finlayi</name>
    <dbReference type="NCBI Taxonomy" id="67296"/>
    <lineage>
        <taxon>Bacteria</taxon>
        <taxon>Bacillati</taxon>
        <taxon>Actinomycetota</taxon>
        <taxon>Actinomycetes</taxon>
        <taxon>Kitasatosporales</taxon>
        <taxon>Streptomycetaceae</taxon>
        <taxon>Streptomyces</taxon>
    </lineage>
</organism>
<dbReference type="PANTHER" id="PTHR38839">
    <property type="entry name" value="TRANSCRIPTIONAL REGULATOR WHID-RELATED"/>
    <property type="match status" value="1"/>
</dbReference>
<evidence type="ECO:0000256" key="3">
    <source>
        <dbReference type="ARBA" id="ARBA00022485"/>
    </source>
</evidence>
<feature type="binding site" evidence="11">
    <location>
        <position position="48"/>
    </location>
    <ligand>
        <name>[4Fe-4S] cluster</name>
        <dbReference type="ChEBI" id="CHEBI:49883"/>
    </ligand>
</feature>
<evidence type="ECO:0000313" key="13">
    <source>
        <dbReference type="EMBL" id="GHC91849.1"/>
    </source>
</evidence>
<evidence type="ECO:0000256" key="5">
    <source>
        <dbReference type="ARBA" id="ARBA00023004"/>
    </source>
</evidence>
<keyword evidence="10 11" id="KW-0804">Transcription</keyword>
<dbReference type="GO" id="GO:0046872">
    <property type="term" value="F:metal ion binding"/>
    <property type="evidence" value="ECO:0007669"/>
    <property type="project" value="UniProtKB-KW"/>
</dbReference>
<dbReference type="Pfam" id="PF02467">
    <property type="entry name" value="Whib"/>
    <property type="match status" value="1"/>
</dbReference>
<comment type="PTM">
    <text evidence="11">Upon Fe-S cluster removal intramolecular disulfide bonds are formed.</text>
</comment>
<proteinExistence type="inferred from homology"/>
<dbReference type="GO" id="GO:0003677">
    <property type="term" value="F:DNA binding"/>
    <property type="evidence" value="ECO:0007669"/>
    <property type="project" value="UniProtKB-UniRule"/>
</dbReference>
<dbReference type="AlphaFoldDB" id="A0A918WXI9"/>
<feature type="binding site" evidence="11">
    <location>
        <position position="9"/>
    </location>
    <ligand>
        <name>[4Fe-4S] cluster</name>
        <dbReference type="ChEBI" id="CHEBI:49883"/>
    </ligand>
</feature>
<keyword evidence="7 11" id="KW-0805">Transcription regulation</keyword>
<comment type="cofactor">
    <cofactor evidence="11">
        <name>[4Fe-4S] cluster</name>
        <dbReference type="ChEBI" id="CHEBI:49883"/>
    </cofactor>
    <text evidence="11">Binds 1 [4Fe-4S] cluster per subunit. Following nitrosylation of the [4Fe-4S] cluster binds 1 [4Fe-8(NO)] cluster per subunit.</text>
</comment>
<comment type="subcellular location">
    <subcellularLocation>
        <location evidence="1 11">Cytoplasm</location>
    </subcellularLocation>
</comment>
<evidence type="ECO:0000313" key="14">
    <source>
        <dbReference type="Proteomes" id="UP000638353"/>
    </source>
</evidence>
<keyword evidence="11" id="KW-0963">Cytoplasm</keyword>
<reference evidence="13" key="1">
    <citation type="journal article" date="2014" name="Int. J. Syst. Evol. Microbiol.">
        <title>Complete genome sequence of Corynebacterium casei LMG S-19264T (=DSM 44701T), isolated from a smear-ripened cheese.</title>
        <authorList>
            <consortium name="US DOE Joint Genome Institute (JGI-PGF)"/>
            <person name="Walter F."/>
            <person name="Albersmeier A."/>
            <person name="Kalinowski J."/>
            <person name="Ruckert C."/>
        </authorList>
    </citation>
    <scope>NUCLEOTIDE SEQUENCE</scope>
    <source>
        <strain evidence="13">JCM 4637</strain>
    </source>
</reference>
<evidence type="ECO:0000256" key="7">
    <source>
        <dbReference type="ARBA" id="ARBA00023015"/>
    </source>
</evidence>
<dbReference type="Proteomes" id="UP000638353">
    <property type="component" value="Unassembled WGS sequence"/>
</dbReference>
<evidence type="ECO:0000256" key="4">
    <source>
        <dbReference type="ARBA" id="ARBA00022723"/>
    </source>
</evidence>
<feature type="domain" description="4Fe-4S Wbl-type" evidence="12">
    <location>
        <begin position="8"/>
        <end position="72"/>
    </location>
</feature>
<dbReference type="GO" id="GO:0045454">
    <property type="term" value="P:cell redox homeostasis"/>
    <property type="evidence" value="ECO:0007669"/>
    <property type="project" value="TreeGrafter"/>
</dbReference>
<comment type="caution">
    <text evidence="13">The sequence shown here is derived from an EMBL/GenBank/DDBJ whole genome shotgun (WGS) entry which is preliminary data.</text>
</comment>
<evidence type="ECO:0000256" key="9">
    <source>
        <dbReference type="ARBA" id="ARBA00023157"/>
    </source>
</evidence>
<dbReference type="GO" id="GO:0045892">
    <property type="term" value="P:negative regulation of DNA-templated transcription"/>
    <property type="evidence" value="ECO:0007669"/>
    <property type="project" value="TreeGrafter"/>
</dbReference>
<sequence length="91" mass="9785">MDWRDGSLCLREDADLFFPVGDIRSGPTALQIDEAKAVCRRCPVAQQCLSWAVETGPVEGIWGGTTEGERRALRLRAVRPAATAAVTEAAA</sequence>
<dbReference type="InterPro" id="IPR034768">
    <property type="entry name" value="4FE4S_WBL"/>
</dbReference>
<evidence type="ECO:0000256" key="11">
    <source>
        <dbReference type="HAMAP-Rule" id="MF_01479"/>
    </source>
</evidence>
<evidence type="ECO:0000256" key="2">
    <source>
        <dbReference type="ARBA" id="ARBA00006597"/>
    </source>
</evidence>
<protein>
    <recommendedName>
        <fullName evidence="11">Transcriptional regulator WhiB</fullName>
    </recommendedName>
</protein>
<dbReference type="RefSeq" id="WP_189823821.1">
    <property type="nucleotide sequence ID" value="NZ_BMVC01000004.1"/>
</dbReference>
<comment type="PTM">
    <text evidence="11">The Fe-S cluster can be nitrosylated by nitric oxide (NO).</text>
</comment>
<dbReference type="GO" id="GO:0035731">
    <property type="term" value="F:dinitrosyl-iron complex binding"/>
    <property type="evidence" value="ECO:0007669"/>
    <property type="project" value="UniProtKB-UniRule"/>
</dbReference>
<keyword evidence="5 11" id="KW-0408">Iron</keyword>
<keyword evidence="3 11" id="KW-0004">4Fe-4S</keyword>
<keyword evidence="8 11" id="KW-0238">DNA-binding</keyword>
<keyword evidence="9 11" id="KW-1015">Disulfide bond</keyword>
<accession>A0A918WXI9</accession>
<feature type="binding site" evidence="11">
    <location>
        <position position="42"/>
    </location>
    <ligand>
        <name>[4Fe-4S] cluster</name>
        <dbReference type="ChEBI" id="CHEBI:49883"/>
    </ligand>
</feature>
<comment type="function">
    <text evidence="11">Acts as a transcriptional regulator. Probably redox-responsive. The apo- but not holo-form probably binds DNA.</text>
</comment>
<gene>
    <name evidence="11" type="primary">whiB</name>
    <name evidence="13" type="ORF">GCM10010334_27320</name>
</gene>
<dbReference type="GO" id="GO:0051539">
    <property type="term" value="F:4 iron, 4 sulfur cluster binding"/>
    <property type="evidence" value="ECO:0007669"/>
    <property type="project" value="UniProtKB-UniRule"/>
</dbReference>
<evidence type="ECO:0000256" key="8">
    <source>
        <dbReference type="ARBA" id="ARBA00023125"/>
    </source>
</evidence>
<dbReference type="GO" id="GO:0005737">
    <property type="term" value="C:cytoplasm"/>
    <property type="evidence" value="ECO:0007669"/>
    <property type="project" value="UniProtKB-SubCell"/>
</dbReference>
<comment type="similarity">
    <text evidence="2 11">Belongs to the WhiB family.</text>
</comment>
<evidence type="ECO:0000259" key="12">
    <source>
        <dbReference type="PROSITE" id="PS51674"/>
    </source>
</evidence>
<reference evidence="13" key="2">
    <citation type="submission" date="2020-09" db="EMBL/GenBank/DDBJ databases">
        <authorList>
            <person name="Sun Q."/>
            <person name="Ohkuma M."/>
        </authorList>
    </citation>
    <scope>NUCLEOTIDE SEQUENCE</scope>
    <source>
        <strain evidence="13">JCM 4637</strain>
    </source>
</reference>
<name>A0A918WXI9_9ACTN</name>
<evidence type="ECO:0000256" key="1">
    <source>
        <dbReference type="ARBA" id="ARBA00004496"/>
    </source>
</evidence>
<dbReference type="EMBL" id="BMVC01000004">
    <property type="protein sequence ID" value="GHC91849.1"/>
    <property type="molecule type" value="Genomic_DNA"/>
</dbReference>